<reference evidence="1" key="1">
    <citation type="journal article" date="2015" name="Nature">
        <title>Complex archaea that bridge the gap between prokaryotes and eukaryotes.</title>
        <authorList>
            <person name="Spang A."/>
            <person name="Saw J.H."/>
            <person name="Jorgensen S.L."/>
            <person name="Zaremba-Niedzwiedzka K."/>
            <person name="Martijn J."/>
            <person name="Lind A.E."/>
            <person name="van Eijk R."/>
            <person name="Schleper C."/>
            <person name="Guy L."/>
            <person name="Ettema T.J."/>
        </authorList>
    </citation>
    <scope>NUCLEOTIDE SEQUENCE</scope>
</reference>
<evidence type="ECO:0000313" key="1">
    <source>
        <dbReference type="EMBL" id="KKM15300.1"/>
    </source>
</evidence>
<proteinExistence type="predicted"/>
<protein>
    <submittedName>
        <fullName evidence="1">Uncharacterized protein</fullName>
    </submittedName>
</protein>
<dbReference type="EMBL" id="LAZR01014940">
    <property type="protein sequence ID" value="KKM15300.1"/>
    <property type="molecule type" value="Genomic_DNA"/>
</dbReference>
<dbReference type="AlphaFoldDB" id="A0A0F9KIZ8"/>
<organism evidence="1">
    <name type="scientific">marine sediment metagenome</name>
    <dbReference type="NCBI Taxonomy" id="412755"/>
    <lineage>
        <taxon>unclassified sequences</taxon>
        <taxon>metagenomes</taxon>
        <taxon>ecological metagenomes</taxon>
    </lineage>
</organism>
<accession>A0A0F9KIZ8</accession>
<gene>
    <name evidence="1" type="ORF">LCGC14_1697500</name>
</gene>
<comment type="caution">
    <text evidence="1">The sequence shown here is derived from an EMBL/GenBank/DDBJ whole genome shotgun (WGS) entry which is preliminary data.</text>
</comment>
<name>A0A0F9KIZ8_9ZZZZ</name>
<sequence>MRSKAQLKREKKILEGLQRVWQEQSQKMIDWAGMKIDRINKLLEDDR</sequence>